<comment type="subcellular location">
    <subcellularLocation>
        <location evidence="3">Membrane</location>
        <topology evidence="3">Multi-pass membrane protein</topology>
    </subcellularLocation>
</comment>
<dbReference type="Proteomes" id="UP001156831">
    <property type="component" value="Unassembled WGS sequence"/>
</dbReference>
<protein>
    <recommendedName>
        <fullName evidence="5">Succinate dehydrogenase cytochrome b556 subunit</fullName>
    </recommendedName>
</protein>
<evidence type="ECO:0000256" key="3">
    <source>
        <dbReference type="ARBA" id="ARBA00004141"/>
    </source>
</evidence>
<keyword evidence="6" id="KW-0349">Heme</keyword>
<sequence>MARQERPLSPFMLGQTYRFQITSVMSFLHRATGIVASIGAFVLAWWLLAVAQGGEAYLRAAECLASPLGKLGLFLVSLSLVYHLLNGIRHLAWDAGMGFEIPDVYRSGYAVAALSVALTALIWFVALWGGA</sequence>
<dbReference type="SUPFAM" id="SSF81343">
    <property type="entry name" value="Fumarate reductase respiratory complex transmembrane subunits"/>
    <property type="match status" value="1"/>
</dbReference>
<comment type="subunit">
    <text evidence="12">Part of an enzyme complex containing four subunits: a flavoprotein, an iron-sulfur protein, plus two membrane-anchoring proteins, SdhC and SdhD. The complex can form homotrimers.</text>
</comment>
<dbReference type="CDD" id="cd03499">
    <property type="entry name" value="SQR_TypeC_SdhC"/>
    <property type="match status" value="1"/>
</dbReference>
<evidence type="ECO:0000256" key="5">
    <source>
        <dbReference type="ARBA" id="ARBA00020076"/>
    </source>
</evidence>
<name>A0ABT6JIV8_9GAMM</name>
<dbReference type="InterPro" id="IPR014314">
    <property type="entry name" value="Succ_DH_cytb556"/>
</dbReference>
<comment type="similarity">
    <text evidence="4">Belongs to the cytochrome b560 family.</text>
</comment>
<evidence type="ECO:0000256" key="2">
    <source>
        <dbReference type="ARBA" id="ARBA00004050"/>
    </source>
</evidence>
<evidence type="ECO:0000256" key="9">
    <source>
        <dbReference type="ARBA" id="ARBA00022989"/>
    </source>
</evidence>
<gene>
    <name evidence="14" type="primary">sdhC</name>
    <name evidence="14" type="ORF">QFW80_05565</name>
</gene>
<dbReference type="PIRSF" id="PIRSF000178">
    <property type="entry name" value="SDH_cyt_b560"/>
    <property type="match status" value="1"/>
</dbReference>
<accession>A0ABT6JIV8</accession>
<evidence type="ECO:0000256" key="1">
    <source>
        <dbReference type="ARBA" id="ARBA00001971"/>
    </source>
</evidence>
<reference evidence="14 15" key="1">
    <citation type="submission" date="2023-04" db="EMBL/GenBank/DDBJ databases">
        <title>Luteimonas sp. M1R5S18.</title>
        <authorList>
            <person name="Sun J.-Q."/>
        </authorList>
    </citation>
    <scope>NUCLEOTIDE SEQUENCE [LARGE SCALE GENOMIC DNA]</scope>
    <source>
        <strain evidence="14 15">M1R5S18</strain>
    </source>
</reference>
<keyword evidence="7 13" id="KW-0812">Transmembrane</keyword>
<evidence type="ECO:0000313" key="14">
    <source>
        <dbReference type="EMBL" id="MDH5829986.1"/>
    </source>
</evidence>
<dbReference type="Pfam" id="PF01127">
    <property type="entry name" value="Sdh_cyt"/>
    <property type="match status" value="1"/>
</dbReference>
<dbReference type="PANTHER" id="PTHR10978">
    <property type="entry name" value="SUCCINATE DEHYDROGENASE CYTOCHROME B560 SUBUNIT"/>
    <property type="match status" value="1"/>
</dbReference>
<dbReference type="InterPro" id="IPR034804">
    <property type="entry name" value="SQR/QFR_C/D"/>
</dbReference>
<evidence type="ECO:0000256" key="12">
    <source>
        <dbReference type="ARBA" id="ARBA00025912"/>
    </source>
</evidence>
<keyword evidence="9 13" id="KW-1133">Transmembrane helix</keyword>
<feature type="transmembrane region" description="Helical" evidence="13">
    <location>
        <begin position="27"/>
        <end position="48"/>
    </location>
</feature>
<dbReference type="RefSeq" id="WP_280600411.1">
    <property type="nucleotide sequence ID" value="NZ_JARXRN010000020.1"/>
</dbReference>
<comment type="caution">
    <text evidence="14">The sequence shown here is derived from an EMBL/GenBank/DDBJ whole genome shotgun (WGS) entry which is preliminary data.</text>
</comment>
<feature type="transmembrane region" description="Helical" evidence="13">
    <location>
        <begin position="68"/>
        <end position="88"/>
    </location>
</feature>
<comment type="function">
    <text evidence="2">Membrane-anchoring subunit of succinate dehydrogenase (SDH).</text>
</comment>
<dbReference type="Gene3D" id="1.20.1300.10">
    <property type="entry name" value="Fumarate reductase/succinate dehydrogenase, transmembrane subunit"/>
    <property type="match status" value="1"/>
</dbReference>
<feature type="transmembrane region" description="Helical" evidence="13">
    <location>
        <begin position="109"/>
        <end position="129"/>
    </location>
</feature>
<dbReference type="InterPro" id="IPR000701">
    <property type="entry name" value="SuccDH_FuR_B_TM-su"/>
</dbReference>
<evidence type="ECO:0000256" key="8">
    <source>
        <dbReference type="ARBA" id="ARBA00022723"/>
    </source>
</evidence>
<keyword evidence="10" id="KW-0408">Iron</keyword>
<evidence type="ECO:0000313" key="15">
    <source>
        <dbReference type="Proteomes" id="UP001156831"/>
    </source>
</evidence>
<evidence type="ECO:0000256" key="6">
    <source>
        <dbReference type="ARBA" id="ARBA00022617"/>
    </source>
</evidence>
<keyword evidence="8" id="KW-0479">Metal-binding</keyword>
<keyword evidence="11 13" id="KW-0472">Membrane</keyword>
<evidence type="ECO:0000256" key="4">
    <source>
        <dbReference type="ARBA" id="ARBA00007244"/>
    </source>
</evidence>
<proteinExistence type="inferred from homology"/>
<dbReference type="PANTHER" id="PTHR10978:SF5">
    <property type="entry name" value="SUCCINATE DEHYDROGENASE CYTOCHROME B560 SUBUNIT, MITOCHONDRIAL"/>
    <property type="match status" value="1"/>
</dbReference>
<keyword evidence="15" id="KW-1185">Reference proteome</keyword>
<comment type="cofactor">
    <cofactor evidence="1">
        <name>heme</name>
        <dbReference type="ChEBI" id="CHEBI:30413"/>
    </cofactor>
</comment>
<organism evidence="14 15">
    <name type="scientific">Luteimonas rhizosphaericola</name>
    <dbReference type="NCBI Taxonomy" id="3042024"/>
    <lineage>
        <taxon>Bacteria</taxon>
        <taxon>Pseudomonadati</taxon>
        <taxon>Pseudomonadota</taxon>
        <taxon>Gammaproteobacteria</taxon>
        <taxon>Lysobacterales</taxon>
        <taxon>Lysobacteraceae</taxon>
        <taxon>Luteimonas</taxon>
    </lineage>
</organism>
<dbReference type="EMBL" id="JARXRN010000020">
    <property type="protein sequence ID" value="MDH5829986.1"/>
    <property type="molecule type" value="Genomic_DNA"/>
</dbReference>
<evidence type="ECO:0000256" key="10">
    <source>
        <dbReference type="ARBA" id="ARBA00023004"/>
    </source>
</evidence>
<dbReference type="PROSITE" id="PS01001">
    <property type="entry name" value="SDH_CYT_2"/>
    <property type="match status" value="1"/>
</dbReference>
<dbReference type="NCBIfam" id="TIGR02970">
    <property type="entry name" value="succ_dehyd_cytB"/>
    <property type="match status" value="1"/>
</dbReference>
<evidence type="ECO:0000256" key="13">
    <source>
        <dbReference type="SAM" id="Phobius"/>
    </source>
</evidence>
<evidence type="ECO:0000256" key="7">
    <source>
        <dbReference type="ARBA" id="ARBA00022692"/>
    </source>
</evidence>
<dbReference type="InterPro" id="IPR018495">
    <property type="entry name" value="Succ_DH_cyt_bsu_CS"/>
</dbReference>
<evidence type="ECO:0000256" key="11">
    <source>
        <dbReference type="ARBA" id="ARBA00023136"/>
    </source>
</evidence>